<dbReference type="GO" id="GO:0019843">
    <property type="term" value="F:rRNA binding"/>
    <property type="evidence" value="ECO:0007669"/>
    <property type="project" value="UniProtKB-UniRule"/>
</dbReference>
<comment type="subunit">
    <text evidence="5">Associates with stalled 50S ribosomal subunits. Binds to RqcP.</text>
</comment>
<dbReference type="HAMAP" id="MF_00844_B">
    <property type="entry name" value="RqcH_B"/>
    <property type="match status" value="1"/>
</dbReference>
<dbReference type="Pfam" id="PF05670">
    <property type="entry name" value="NFACT-R_1"/>
    <property type="match status" value="1"/>
</dbReference>
<keyword evidence="1 5" id="KW-0820">tRNA-binding</keyword>
<sequence length="585" mass="66107">MGMDGFSLYASIDEMNRLLSGGRIDKIAQPRKSDIYISVRLPGMTHVLHVSIDPAMPTMTVTKRQIENPPEPPVFCMLLRKQLEGGRIAQIYQLGRDRAAIMEIDTLGAGGLIVTKKLYIELMGKYSNIILTQEDIVIDSLRRVGTNSSRVRTILPQRPYMPPPQQDSIDVLEHQDEFIANVKEKIGEDIYRAVLHTGAGFGPITAKQILFLAGLPKDMPVESLEESDYVSLSNALQELLDIYKKKEFTPTLVKNKNNKVIAMAAFAFDIYPNDESMTFATMSEMLEMGHKLTDDYVSPEKEHLLKFVVHEINKQNGKKNKLLEELSRSQQAEDEKIKADNIMTYQYRFIDHIDSEIKVNNIYAADGAQIVIPMDKKLTVVQNMQKYYQKYDKLRRAEKILGTQINECSENIKYLGTIEAALFSSSSISELADVKNELIAGGYMQMEKRKRMAITPSKPFKFILSDGTEVLVGKNNYQNDKITMKTAHSSDIWLHTKDIPGSHVIIRTQGIELEDAVIEEAANLAAYFSKAKDSSNVPVDYTKCRFVKKPAGAKPGFVIFTNNKTLYITPDKEKMAKLLKQNNIE</sequence>
<dbReference type="Gene3D" id="2.30.310.10">
    <property type="entry name" value="ibrinogen binding protein from staphylococcus aureus domain"/>
    <property type="match status" value="1"/>
</dbReference>
<dbReference type="Proteomes" id="UP000559117">
    <property type="component" value="Unassembled WGS sequence"/>
</dbReference>
<evidence type="ECO:0000256" key="2">
    <source>
        <dbReference type="ARBA" id="ARBA00022730"/>
    </source>
</evidence>
<evidence type="ECO:0000313" key="8">
    <source>
        <dbReference type="Proteomes" id="UP000559117"/>
    </source>
</evidence>
<dbReference type="EMBL" id="JACHFH010000012">
    <property type="protein sequence ID" value="MBB5336047.1"/>
    <property type="molecule type" value="Genomic_DNA"/>
</dbReference>
<keyword evidence="2 5" id="KW-0699">rRNA-binding</keyword>
<dbReference type="InterPro" id="IPR051608">
    <property type="entry name" value="RQC_Subunit_NEMF"/>
</dbReference>
<dbReference type="PANTHER" id="PTHR15239">
    <property type="entry name" value="NUCLEAR EXPORT MEDIATOR FACTOR NEMF"/>
    <property type="match status" value="1"/>
</dbReference>
<dbReference type="RefSeq" id="WP_183860631.1">
    <property type="nucleotide sequence ID" value="NZ_JACHFH010000012.1"/>
</dbReference>
<dbReference type="PANTHER" id="PTHR15239:SF6">
    <property type="entry name" value="RIBOSOME QUALITY CONTROL COMPLEX SUBUNIT NEMF"/>
    <property type="match status" value="1"/>
</dbReference>
<dbReference type="GO" id="GO:1990112">
    <property type="term" value="C:RQC complex"/>
    <property type="evidence" value="ECO:0007669"/>
    <property type="project" value="TreeGrafter"/>
</dbReference>
<evidence type="ECO:0000256" key="3">
    <source>
        <dbReference type="ARBA" id="ARBA00022884"/>
    </source>
</evidence>
<comment type="caution">
    <text evidence="7">The sequence shown here is derived from an EMBL/GenBank/DDBJ whole genome shotgun (WGS) entry which is preliminary data.</text>
</comment>
<gene>
    <name evidence="5" type="primary">rqcH</name>
    <name evidence="7" type="ORF">HNR32_001191</name>
</gene>
<keyword evidence="4 5" id="KW-0648">Protein biosynthesis</keyword>
<comment type="function">
    <text evidence="5">Key component of the ribosome quality control system (RQC), a ribosome-associated complex that mediates the extraction of incompletely synthesized nascent chains from stalled ribosomes and their subsequent degradation. RqcH recruits Ala-charged tRNA, and with RqcP directs the elongation of stalled nascent chains on 50S ribosomal subunits, leading to non-templated C-terminal alanine extensions (Ala tail). The Ala tail promotes nascent chain degradation. May add between 1 and at least 8 Ala residues. Binds to stalled 50S ribosomal subunits.</text>
</comment>
<proteinExistence type="inferred from homology"/>
<feature type="domain" description="NFACT RNA-binding" evidence="6">
    <location>
        <begin position="458"/>
        <end position="556"/>
    </location>
</feature>
<dbReference type="InterPro" id="IPR008532">
    <property type="entry name" value="NFACT_RNA-bd"/>
</dbReference>
<accession>A0A840UK73</accession>
<evidence type="ECO:0000259" key="6">
    <source>
        <dbReference type="Pfam" id="PF05670"/>
    </source>
</evidence>
<evidence type="ECO:0000256" key="5">
    <source>
        <dbReference type="HAMAP-Rule" id="MF_00844"/>
    </source>
</evidence>
<dbReference type="SUPFAM" id="SSF46946">
    <property type="entry name" value="S13-like H2TH domain"/>
    <property type="match status" value="1"/>
</dbReference>
<name>A0A840UK73_9FIRM</name>
<reference evidence="7 8" key="1">
    <citation type="submission" date="2020-08" db="EMBL/GenBank/DDBJ databases">
        <title>Genomic Encyclopedia of Type Strains, Phase IV (KMG-IV): sequencing the most valuable type-strain genomes for metagenomic binning, comparative biology and taxonomic classification.</title>
        <authorList>
            <person name="Goeker M."/>
        </authorList>
    </citation>
    <scope>NUCLEOTIDE SEQUENCE [LARGE SCALE GENOMIC DNA]</scope>
    <source>
        <strain evidence="7 8">DSM 24661</strain>
    </source>
</reference>
<dbReference type="GO" id="GO:0000049">
    <property type="term" value="F:tRNA binding"/>
    <property type="evidence" value="ECO:0007669"/>
    <property type="project" value="UniProtKB-UniRule"/>
</dbReference>
<keyword evidence="3 5" id="KW-0694">RNA-binding</keyword>
<dbReference type="AlphaFoldDB" id="A0A840UK73"/>
<dbReference type="InterPro" id="IPR010979">
    <property type="entry name" value="Ribosomal_uS13-like_H2TH"/>
</dbReference>
<organism evidence="7 8">
    <name type="scientific">Pectinatus brassicae</name>
    <dbReference type="NCBI Taxonomy" id="862415"/>
    <lineage>
        <taxon>Bacteria</taxon>
        <taxon>Bacillati</taxon>
        <taxon>Bacillota</taxon>
        <taxon>Negativicutes</taxon>
        <taxon>Selenomonadales</taxon>
        <taxon>Selenomonadaceae</taxon>
        <taxon>Pectinatus</taxon>
    </lineage>
</organism>
<dbReference type="GO" id="GO:0043023">
    <property type="term" value="F:ribosomal large subunit binding"/>
    <property type="evidence" value="ECO:0007669"/>
    <property type="project" value="UniProtKB-UniRule"/>
</dbReference>
<dbReference type="Pfam" id="PF05833">
    <property type="entry name" value="NFACT_N"/>
    <property type="match status" value="1"/>
</dbReference>
<evidence type="ECO:0000256" key="1">
    <source>
        <dbReference type="ARBA" id="ARBA00022555"/>
    </source>
</evidence>
<dbReference type="InterPro" id="IPR043682">
    <property type="entry name" value="RqcH_bacterial"/>
</dbReference>
<keyword evidence="8" id="KW-1185">Reference proteome</keyword>
<evidence type="ECO:0000256" key="4">
    <source>
        <dbReference type="ARBA" id="ARBA00022917"/>
    </source>
</evidence>
<protein>
    <recommendedName>
        <fullName evidence="5">Rqc2 homolog RqcH</fullName>
        <shortName evidence="5">RqcH</shortName>
    </recommendedName>
</protein>
<comment type="similarity">
    <text evidence="5">Belongs to the NEMF family.</text>
</comment>
<evidence type="ECO:0000313" key="7">
    <source>
        <dbReference type="EMBL" id="MBB5336047.1"/>
    </source>
</evidence>
<dbReference type="GO" id="GO:0072344">
    <property type="term" value="P:rescue of stalled ribosome"/>
    <property type="evidence" value="ECO:0007669"/>
    <property type="project" value="UniProtKB-UniRule"/>
</dbReference>